<evidence type="ECO:0000256" key="1">
    <source>
        <dbReference type="SAM" id="Coils"/>
    </source>
</evidence>
<feature type="coiled-coil region" evidence="1">
    <location>
        <begin position="13"/>
        <end position="40"/>
    </location>
</feature>
<gene>
    <name evidence="2" type="ORF">WFA24289_00272</name>
</gene>
<keyword evidence="3" id="KW-1185">Reference proteome</keyword>
<reference evidence="2 3" key="1">
    <citation type="submission" date="2021-11" db="EMBL/GenBank/DDBJ databases">
        <authorList>
            <person name="Depoorter E."/>
        </authorList>
    </citation>
    <scope>NUCLEOTIDE SEQUENCE [LARGE SCALE GENOMIC DNA]</scope>
    <source>
        <strain evidence="2 3">LMG 24289</strain>
    </source>
</reference>
<dbReference type="RefSeq" id="WP_284707294.1">
    <property type="nucleotide sequence ID" value="NZ_CAKKNS010000001.1"/>
</dbReference>
<protein>
    <recommendedName>
        <fullName evidence="4">Phage protein</fullName>
    </recommendedName>
</protein>
<accession>A0ABM8Z3Q7</accession>
<proteinExistence type="predicted"/>
<organism evidence="2 3">
    <name type="scientific">Periweissella fabaria</name>
    <dbReference type="NCBI Taxonomy" id="546157"/>
    <lineage>
        <taxon>Bacteria</taxon>
        <taxon>Bacillati</taxon>
        <taxon>Bacillota</taxon>
        <taxon>Bacilli</taxon>
        <taxon>Lactobacillales</taxon>
        <taxon>Lactobacillaceae</taxon>
        <taxon>Periweissella</taxon>
    </lineage>
</organism>
<evidence type="ECO:0000313" key="3">
    <source>
        <dbReference type="Proteomes" id="UP000789707"/>
    </source>
</evidence>
<comment type="caution">
    <text evidence="2">The sequence shown here is derived from an EMBL/GenBank/DDBJ whole genome shotgun (WGS) entry which is preliminary data.</text>
</comment>
<sequence length="44" mass="4956">MNEEVISGLAIRLAQSQVNEELAKAEIAELKKQITELQKESKED</sequence>
<dbReference type="Proteomes" id="UP000789707">
    <property type="component" value="Unassembled WGS sequence"/>
</dbReference>
<keyword evidence="1" id="KW-0175">Coiled coil</keyword>
<dbReference type="EMBL" id="CAKKNS010000001">
    <property type="protein sequence ID" value="CAH0415973.1"/>
    <property type="molecule type" value="Genomic_DNA"/>
</dbReference>
<name>A0ABM8Z3Q7_9LACO</name>
<evidence type="ECO:0008006" key="4">
    <source>
        <dbReference type="Google" id="ProtNLM"/>
    </source>
</evidence>
<evidence type="ECO:0000313" key="2">
    <source>
        <dbReference type="EMBL" id="CAH0415973.1"/>
    </source>
</evidence>